<accession>A0ABQ3GZ41</accession>
<name>A0ABQ3GZ41_9NEIS</name>
<dbReference type="Pfam" id="PF04352">
    <property type="entry name" value="ProQ"/>
    <property type="match status" value="1"/>
</dbReference>
<evidence type="ECO:0000256" key="1">
    <source>
        <dbReference type="ARBA" id="ARBA00022884"/>
    </source>
</evidence>
<feature type="compositionally biased region" description="Basic residues" evidence="2">
    <location>
        <begin position="154"/>
        <end position="164"/>
    </location>
</feature>
<gene>
    <name evidence="4" type="ORF">GCM10007350_04810</name>
</gene>
<protein>
    <recommendedName>
        <fullName evidence="3">ProQ/FinO domain-containing protein</fullName>
    </recommendedName>
</protein>
<dbReference type="EMBL" id="BMYO01000001">
    <property type="protein sequence ID" value="GHD56915.1"/>
    <property type="molecule type" value="Genomic_DNA"/>
</dbReference>
<dbReference type="Proteomes" id="UP000604737">
    <property type="component" value="Unassembled WGS sequence"/>
</dbReference>
<dbReference type="SUPFAM" id="SSF48657">
    <property type="entry name" value="FinO-like"/>
    <property type="match status" value="1"/>
</dbReference>
<keyword evidence="5" id="KW-1185">Reference proteome</keyword>
<proteinExistence type="predicted"/>
<evidence type="ECO:0000313" key="4">
    <source>
        <dbReference type="EMBL" id="GHD56915.1"/>
    </source>
</evidence>
<dbReference type="InterPro" id="IPR036442">
    <property type="entry name" value="ProQ/FinO_sf"/>
</dbReference>
<organism evidence="4 5">
    <name type="scientific">Jeongeupia chitinilytica</name>
    <dbReference type="NCBI Taxonomy" id="1041641"/>
    <lineage>
        <taxon>Bacteria</taxon>
        <taxon>Pseudomonadati</taxon>
        <taxon>Pseudomonadota</taxon>
        <taxon>Betaproteobacteria</taxon>
        <taxon>Neisseriales</taxon>
        <taxon>Chitinibacteraceae</taxon>
        <taxon>Jeongeupia</taxon>
    </lineage>
</organism>
<keyword evidence="1" id="KW-0694">RNA-binding</keyword>
<feature type="region of interest" description="Disordered" evidence="2">
    <location>
        <begin position="122"/>
        <end position="179"/>
    </location>
</feature>
<evidence type="ECO:0000256" key="2">
    <source>
        <dbReference type="SAM" id="MobiDB-lite"/>
    </source>
</evidence>
<dbReference type="InterPro" id="IPR016103">
    <property type="entry name" value="ProQ/FinO"/>
</dbReference>
<dbReference type="Gene3D" id="1.10.1710.10">
    <property type="entry name" value="ProQ/FinO domain"/>
    <property type="match status" value="1"/>
</dbReference>
<evidence type="ECO:0000259" key="3">
    <source>
        <dbReference type="SMART" id="SM00945"/>
    </source>
</evidence>
<dbReference type="RefSeq" id="WP_189458544.1">
    <property type="nucleotide sequence ID" value="NZ_BMYO01000001.1"/>
</dbReference>
<reference evidence="5" key="1">
    <citation type="journal article" date="2019" name="Int. J. Syst. Evol. Microbiol.">
        <title>The Global Catalogue of Microorganisms (GCM) 10K type strain sequencing project: providing services to taxonomists for standard genome sequencing and annotation.</title>
        <authorList>
            <consortium name="The Broad Institute Genomics Platform"/>
            <consortium name="The Broad Institute Genome Sequencing Center for Infectious Disease"/>
            <person name="Wu L."/>
            <person name="Ma J."/>
        </authorList>
    </citation>
    <scope>NUCLEOTIDE SEQUENCE [LARGE SCALE GENOMIC DNA]</scope>
    <source>
        <strain evidence="5">KCTC 23701</strain>
    </source>
</reference>
<dbReference type="SMART" id="SM00945">
    <property type="entry name" value="ProQ"/>
    <property type="match status" value="1"/>
</dbReference>
<sequence length="195" mass="20939">MTESSNRKQKMAEERQAAFALLAEHWPAVFDLKQTKPLALDTRERLKAECETKGLDVDKIARAVFLWVRRPAYQAAMAAGGQRYALDGTPSGEMTAEQQSHAAAVSTAIKARIKAAEDARRAERAKEYAARQAEARPARKPAEGNGKPAQPNAKRGKPASKPRPAKPASAPKASQALPDTAMANALAAVLGRKSS</sequence>
<evidence type="ECO:0000313" key="5">
    <source>
        <dbReference type="Proteomes" id="UP000604737"/>
    </source>
</evidence>
<feature type="domain" description="ProQ/FinO" evidence="3">
    <location>
        <begin position="13"/>
        <end position="126"/>
    </location>
</feature>
<comment type="caution">
    <text evidence="4">The sequence shown here is derived from an EMBL/GenBank/DDBJ whole genome shotgun (WGS) entry which is preliminary data.</text>
</comment>
<feature type="compositionally biased region" description="Basic and acidic residues" evidence="2">
    <location>
        <begin position="122"/>
        <end position="142"/>
    </location>
</feature>